<accession>A0AAD9URY6</accession>
<protein>
    <recommendedName>
        <fullName evidence="12">Coatomer subunit zeta</fullName>
    </recommendedName>
</protein>
<dbReference type="SUPFAM" id="SSF64356">
    <property type="entry name" value="SNARE-like"/>
    <property type="match status" value="1"/>
</dbReference>
<dbReference type="InterPro" id="IPR039652">
    <property type="entry name" value="Coatomer_zeta"/>
</dbReference>
<dbReference type="EMBL" id="JARQWQ010000169">
    <property type="protein sequence ID" value="KAK2547744.1"/>
    <property type="molecule type" value="Genomic_DNA"/>
</dbReference>
<dbReference type="Gene3D" id="3.30.450.60">
    <property type="match status" value="1"/>
</dbReference>
<dbReference type="GO" id="GO:0030126">
    <property type="term" value="C:COPI vesicle coat"/>
    <property type="evidence" value="ECO:0007669"/>
    <property type="project" value="UniProtKB-UniRule"/>
</dbReference>
<evidence type="ECO:0000313" key="14">
    <source>
        <dbReference type="EMBL" id="KAK2547744.1"/>
    </source>
</evidence>
<comment type="caution">
    <text evidence="14">The sequence shown here is derived from an EMBL/GenBank/DDBJ whole genome shotgun (WGS) entry which is preliminary data.</text>
</comment>
<sequence length="121" mass="13331">MDAVVLEASLYTVKAIAVLDNDGERVVAKAQPSQHSLKPEQKKSHAEIIMLDGLTCVYRSNVDLFFYVMGSSNENELILVSVLNAFYDAISLLLRKNVEKRALMDNLDGVMSIVDEIVDGG</sequence>
<evidence type="ECO:0000256" key="6">
    <source>
        <dbReference type="ARBA" id="ARBA00022892"/>
    </source>
</evidence>
<dbReference type="InterPro" id="IPR011012">
    <property type="entry name" value="Longin-like_dom_sf"/>
</dbReference>
<comment type="similarity">
    <text evidence="2 12">Belongs to the adaptor complexes small subunit family.</text>
</comment>
<dbReference type="Pfam" id="PF01217">
    <property type="entry name" value="Clat_adaptor_s"/>
    <property type="match status" value="1"/>
</dbReference>
<reference evidence="14" key="1">
    <citation type="journal article" date="2023" name="G3 (Bethesda)">
        <title>Whole genome assembly and annotation of the endangered Caribbean coral Acropora cervicornis.</title>
        <authorList>
            <person name="Selwyn J.D."/>
            <person name="Vollmer S.V."/>
        </authorList>
    </citation>
    <scope>NUCLEOTIDE SEQUENCE</scope>
    <source>
        <strain evidence="14">K2</strain>
    </source>
</reference>
<feature type="domain" description="AP complex mu/sigma subunit" evidence="13">
    <location>
        <begin position="36"/>
        <end position="121"/>
    </location>
</feature>
<keyword evidence="5 12" id="KW-0963">Cytoplasm</keyword>
<evidence type="ECO:0000256" key="5">
    <source>
        <dbReference type="ARBA" id="ARBA00022490"/>
    </source>
</evidence>
<proteinExistence type="inferred from homology"/>
<evidence type="ECO:0000256" key="11">
    <source>
        <dbReference type="ARBA" id="ARBA00045555"/>
    </source>
</evidence>
<dbReference type="PANTHER" id="PTHR11043:SF0">
    <property type="entry name" value="COATOMER SUBUNIT ZETA"/>
    <property type="match status" value="1"/>
</dbReference>
<dbReference type="GO" id="GO:0006890">
    <property type="term" value="P:retrograde vesicle-mediated transport, Golgi to endoplasmic reticulum"/>
    <property type="evidence" value="ECO:0007669"/>
    <property type="project" value="UniProtKB-UniRule"/>
</dbReference>
<keyword evidence="15" id="KW-1185">Reference proteome</keyword>
<dbReference type="PANTHER" id="PTHR11043">
    <property type="entry name" value="ZETA-COAT PROTEIN"/>
    <property type="match status" value="1"/>
</dbReference>
<dbReference type="GO" id="GO:0000139">
    <property type="term" value="C:Golgi membrane"/>
    <property type="evidence" value="ECO:0007669"/>
    <property type="project" value="UniProtKB-SubCell"/>
</dbReference>
<comment type="subcellular location">
    <subcellularLocation>
        <location evidence="12">Cytoplasm</location>
    </subcellularLocation>
    <subcellularLocation>
        <location evidence="1 12">Golgi apparatus membrane</location>
        <topology evidence="1 12">Peripheral membrane protein</topology>
        <orientation evidence="1 12">Cytoplasmic side</orientation>
    </subcellularLocation>
    <subcellularLocation>
        <location evidence="12">Cytoplasmic vesicle</location>
        <location evidence="12">COPI-coated vesicle membrane</location>
        <topology evidence="12">Peripheral membrane protein</topology>
        <orientation evidence="12">Cytoplasmic side</orientation>
    </subcellularLocation>
</comment>
<keyword evidence="7 12" id="KW-0653">Protein transport</keyword>
<evidence type="ECO:0000259" key="13">
    <source>
        <dbReference type="Pfam" id="PF01217"/>
    </source>
</evidence>
<name>A0AAD9URY6_ACRCE</name>
<evidence type="ECO:0000256" key="2">
    <source>
        <dbReference type="ARBA" id="ARBA00006972"/>
    </source>
</evidence>
<dbReference type="Proteomes" id="UP001249851">
    <property type="component" value="Unassembled WGS sequence"/>
</dbReference>
<dbReference type="InterPro" id="IPR022775">
    <property type="entry name" value="AP_mu_sigma_su"/>
</dbReference>
<evidence type="ECO:0000256" key="3">
    <source>
        <dbReference type="ARBA" id="ARBA00011775"/>
    </source>
</evidence>
<evidence type="ECO:0000256" key="9">
    <source>
        <dbReference type="ARBA" id="ARBA00023136"/>
    </source>
</evidence>
<evidence type="ECO:0000256" key="8">
    <source>
        <dbReference type="ARBA" id="ARBA00023034"/>
    </source>
</evidence>
<keyword evidence="6 12" id="KW-0931">ER-Golgi transport</keyword>
<keyword evidence="10 12" id="KW-0968">Cytoplasmic vesicle</keyword>
<evidence type="ECO:0000256" key="10">
    <source>
        <dbReference type="ARBA" id="ARBA00023329"/>
    </source>
</evidence>
<dbReference type="GO" id="GO:0006891">
    <property type="term" value="P:intra-Golgi vesicle-mediated transport"/>
    <property type="evidence" value="ECO:0007669"/>
    <property type="project" value="TreeGrafter"/>
</dbReference>
<evidence type="ECO:0000256" key="1">
    <source>
        <dbReference type="ARBA" id="ARBA00004255"/>
    </source>
</evidence>
<keyword evidence="4 12" id="KW-0813">Transport</keyword>
<dbReference type="GO" id="GO:0006886">
    <property type="term" value="P:intracellular protein transport"/>
    <property type="evidence" value="ECO:0007669"/>
    <property type="project" value="TreeGrafter"/>
</dbReference>
<evidence type="ECO:0000256" key="7">
    <source>
        <dbReference type="ARBA" id="ARBA00022927"/>
    </source>
</evidence>
<dbReference type="AlphaFoldDB" id="A0AAD9URY6"/>
<organism evidence="14 15">
    <name type="scientific">Acropora cervicornis</name>
    <name type="common">Staghorn coral</name>
    <dbReference type="NCBI Taxonomy" id="6130"/>
    <lineage>
        <taxon>Eukaryota</taxon>
        <taxon>Metazoa</taxon>
        <taxon>Cnidaria</taxon>
        <taxon>Anthozoa</taxon>
        <taxon>Hexacorallia</taxon>
        <taxon>Scleractinia</taxon>
        <taxon>Astrocoeniina</taxon>
        <taxon>Acroporidae</taxon>
        <taxon>Acropora</taxon>
    </lineage>
</organism>
<gene>
    <name evidence="14" type="ORF">P5673_032212</name>
</gene>
<keyword evidence="9 12" id="KW-0472">Membrane</keyword>
<evidence type="ECO:0000256" key="12">
    <source>
        <dbReference type="RuleBase" id="RU366053"/>
    </source>
</evidence>
<evidence type="ECO:0000313" key="15">
    <source>
        <dbReference type="Proteomes" id="UP001249851"/>
    </source>
</evidence>
<comment type="subunit">
    <text evidence="3 12">Oligomeric complex that consists of at least the alpha, beta, beta', gamma, delta, epsilon and zeta subunits.</text>
</comment>
<comment type="function">
    <text evidence="11">The coatomer is a cytosolic protein complex that binds to dilysine motifs and reversibly associates with Golgi non-clathrin-coated vesicles, which further mediate biosynthetic protein transport from the ER, via the Golgi up to the trans Golgi network. Coatomer complex is required for budding from Golgi membranes, and is essential for the retrograde Golgi-to-ER transport of dilysine-tagged proteins. The zeta subunit may be involved in regulating the coat assembly and, hence, the rate of biosynthetic protein transport due to its association-dissociation properties with the coatomer complex.</text>
</comment>
<keyword evidence="8 12" id="KW-0333">Golgi apparatus</keyword>
<evidence type="ECO:0000256" key="4">
    <source>
        <dbReference type="ARBA" id="ARBA00022448"/>
    </source>
</evidence>
<reference evidence="14" key="2">
    <citation type="journal article" date="2023" name="Science">
        <title>Genomic signatures of disease resistance in endangered staghorn corals.</title>
        <authorList>
            <person name="Vollmer S.V."/>
            <person name="Selwyn J.D."/>
            <person name="Despard B.A."/>
            <person name="Roesel C.L."/>
        </authorList>
    </citation>
    <scope>NUCLEOTIDE SEQUENCE</scope>
    <source>
        <strain evidence="14">K2</strain>
    </source>
</reference>